<feature type="domain" description="Peptidase A1" evidence="8">
    <location>
        <begin position="46"/>
        <end position="360"/>
    </location>
</feature>
<evidence type="ECO:0000256" key="6">
    <source>
        <dbReference type="ARBA" id="ARBA00022750"/>
    </source>
</evidence>
<evidence type="ECO:0000256" key="3">
    <source>
        <dbReference type="ARBA" id="ARBA00022622"/>
    </source>
</evidence>
<keyword evidence="7" id="KW-0378">Hydrolase</keyword>
<keyword evidence="6" id="KW-0064">Aspartyl protease</keyword>
<dbReference type="PANTHER" id="PTHR47966:SF65">
    <property type="entry name" value="ASPARTIC-TYPE ENDOPEPTIDASE"/>
    <property type="match status" value="1"/>
</dbReference>
<evidence type="ECO:0000313" key="9">
    <source>
        <dbReference type="EMBL" id="KAJ5414219.1"/>
    </source>
</evidence>
<accession>A0A9W9WB09</accession>
<dbReference type="RefSeq" id="XP_056494065.1">
    <property type="nucleotide sequence ID" value="XM_056625483.1"/>
</dbReference>
<protein>
    <recommendedName>
        <fullName evidence="8">Peptidase A1 domain-containing protein</fullName>
    </recommendedName>
</protein>
<dbReference type="GO" id="GO:0098552">
    <property type="term" value="C:side of membrane"/>
    <property type="evidence" value="ECO:0007669"/>
    <property type="project" value="UniProtKB-KW"/>
</dbReference>
<comment type="similarity">
    <text evidence="2">Belongs to the peptidase A1 family.</text>
</comment>
<dbReference type="InterPro" id="IPR033121">
    <property type="entry name" value="PEPTIDASE_A1"/>
</dbReference>
<dbReference type="GO" id="GO:0004190">
    <property type="term" value="F:aspartic-type endopeptidase activity"/>
    <property type="evidence" value="ECO:0007669"/>
    <property type="project" value="UniProtKB-KW"/>
</dbReference>
<keyword evidence="5" id="KW-0732">Signal</keyword>
<evidence type="ECO:0000259" key="8">
    <source>
        <dbReference type="PROSITE" id="PS51767"/>
    </source>
</evidence>
<evidence type="ECO:0000256" key="2">
    <source>
        <dbReference type="ARBA" id="ARBA00007447"/>
    </source>
</evidence>
<dbReference type="GO" id="GO:0005886">
    <property type="term" value="C:plasma membrane"/>
    <property type="evidence" value="ECO:0007669"/>
    <property type="project" value="UniProtKB-SubCell"/>
</dbReference>
<organism evidence="9 10">
    <name type="scientific">Penicillium cosmopolitanum</name>
    <dbReference type="NCBI Taxonomy" id="1131564"/>
    <lineage>
        <taxon>Eukaryota</taxon>
        <taxon>Fungi</taxon>
        <taxon>Dikarya</taxon>
        <taxon>Ascomycota</taxon>
        <taxon>Pezizomycotina</taxon>
        <taxon>Eurotiomycetes</taxon>
        <taxon>Eurotiomycetidae</taxon>
        <taxon>Eurotiales</taxon>
        <taxon>Aspergillaceae</taxon>
        <taxon>Penicillium</taxon>
    </lineage>
</organism>
<proteinExistence type="inferred from homology"/>
<comment type="subcellular location">
    <subcellularLocation>
        <location evidence="1">Cell membrane</location>
        <topology evidence="1">Lipid-anchor</topology>
        <topology evidence="1">GPI-anchor</topology>
    </subcellularLocation>
</comment>
<dbReference type="Gene3D" id="2.40.70.10">
    <property type="entry name" value="Acid Proteases"/>
    <property type="match status" value="2"/>
</dbReference>
<dbReference type="InterPro" id="IPR033876">
    <property type="entry name" value="SAP-like"/>
</dbReference>
<evidence type="ECO:0000256" key="4">
    <source>
        <dbReference type="ARBA" id="ARBA00022670"/>
    </source>
</evidence>
<dbReference type="GeneID" id="81364463"/>
<keyword evidence="10" id="KW-1185">Reference proteome</keyword>
<dbReference type="SUPFAM" id="SSF50630">
    <property type="entry name" value="Acid proteases"/>
    <property type="match status" value="1"/>
</dbReference>
<evidence type="ECO:0000256" key="5">
    <source>
        <dbReference type="ARBA" id="ARBA00022729"/>
    </source>
</evidence>
<comment type="caution">
    <text evidence="9">The sequence shown here is derived from an EMBL/GenBank/DDBJ whole genome shotgun (WGS) entry which is preliminary data.</text>
</comment>
<reference evidence="9" key="1">
    <citation type="submission" date="2022-12" db="EMBL/GenBank/DDBJ databases">
        <authorList>
            <person name="Petersen C."/>
        </authorList>
    </citation>
    <scope>NUCLEOTIDE SEQUENCE</scope>
    <source>
        <strain evidence="9">IBT 29677</strain>
    </source>
</reference>
<keyword evidence="3" id="KW-0449">Lipoprotein</keyword>
<dbReference type="AlphaFoldDB" id="A0A9W9WB09"/>
<gene>
    <name evidence="9" type="ORF">N7509_000846</name>
</gene>
<dbReference type="PRINTS" id="PR00792">
    <property type="entry name" value="PEPSIN"/>
</dbReference>
<keyword evidence="3" id="KW-0325">Glycoprotein</keyword>
<keyword evidence="3" id="KW-0336">GPI-anchor</keyword>
<dbReference type="Proteomes" id="UP001147747">
    <property type="component" value="Unassembled WGS sequence"/>
</dbReference>
<reference evidence="9" key="2">
    <citation type="journal article" date="2023" name="IMA Fungus">
        <title>Comparative genomic study of the Penicillium genus elucidates a diverse pangenome and 15 lateral gene transfer events.</title>
        <authorList>
            <person name="Petersen C."/>
            <person name="Sorensen T."/>
            <person name="Nielsen M.R."/>
            <person name="Sondergaard T.E."/>
            <person name="Sorensen J.L."/>
            <person name="Fitzpatrick D.A."/>
            <person name="Frisvad J.C."/>
            <person name="Nielsen K.L."/>
        </authorList>
    </citation>
    <scope>NUCLEOTIDE SEQUENCE</scope>
    <source>
        <strain evidence="9">IBT 29677</strain>
    </source>
</reference>
<dbReference type="PANTHER" id="PTHR47966">
    <property type="entry name" value="BETA-SITE APP-CLEAVING ENZYME, ISOFORM A-RELATED"/>
    <property type="match status" value="1"/>
</dbReference>
<dbReference type="EMBL" id="JAPZBU010000003">
    <property type="protein sequence ID" value="KAJ5414219.1"/>
    <property type="molecule type" value="Genomic_DNA"/>
</dbReference>
<dbReference type="InterPro" id="IPR001461">
    <property type="entry name" value="Aspartic_peptidase_A1"/>
</dbReference>
<evidence type="ECO:0000256" key="1">
    <source>
        <dbReference type="ARBA" id="ARBA00004609"/>
    </source>
</evidence>
<keyword evidence="3" id="KW-0472">Membrane</keyword>
<dbReference type="CDD" id="cd05474">
    <property type="entry name" value="SAP_like"/>
    <property type="match status" value="1"/>
</dbReference>
<evidence type="ECO:0000256" key="7">
    <source>
        <dbReference type="ARBA" id="ARBA00022801"/>
    </source>
</evidence>
<name>A0A9W9WB09_9EURO</name>
<dbReference type="GO" id="GO:0006508">
    <property type="term" value="P:proteolysis"/>
    <property type="evidence" value="ECO:0007669"/>
    <property type="project" value="UniProtKB-KW"/>
</dbReference>
<keyword evidence="4" id="KW-0645">Protease</keyword>
<dbReference type="Pfam" id="PF00026">
    <property type="entry name" value="Asp"/>
    <property type="match status" value="1"/>
</dbReference>
<dbReference type="InterPro" id="IPR021109">
    <property type="entry name" value="Peptidase_aspartic_dom_sf"/>
</dbReference>
<evidence type="ECO:0000313" key="10">
    <source>
        <dbReference type="Proteomes" id="UP001147747"/>
    </source>
</evidence>
<dbReference type="PROSITE" id="PS51767">
    <property type="entry name" value="PEPTIDASE_A1"/>
    <property type="match status" value="1"/>
</dbReference>
<sequence>MPSPCKHDQPAVLELPISRSERSQALQKRSSKVARKSLYNLPNLYYMLNITVGSPPQSLSLSVDTGSSDMWVNVPNSTYCAGDDDPSSSTGLFDIKNSSTFKMLDYDINSTYVDTFLAAGPYATDTLLIGGATIEDMEFVVAEESINPNGILGIGYAGATYAAVNLQKEYNNLPEAFVKSGVIKSAAYSPWLNEFDGPGKLLFGGVNKARYQGELQTVPVLQLDGRYLYMAIALTDISVKSSKGSKSYSTGLPLAVTLDNGSHPIYKEVGGGYSSTDGYGYIPCSMAKADYNVTFSFSGAMVTIPISELVFEEYTEPDFADDDCIFGLGYSESGVNLMGEPFLRGAYVVYDLANNEISLANVNYDGGEDDIHEIGTGTTAVLGATLMPSPVTSATGNGPNKTAGSVETMAYVTATATATGAAESGGATSTSSKGLAASATGKSNHLLSGVLGAGLLLAL</sequence>
<dbReference type="OrthoDB" id="771136at2759"/>